<feature type="non-terminal residue" evidence="2">
    <location>
        <position position="1"/>
    </location>
</feature>
<evidence type="ECO:0000313" key="2">
    <source>
        <dbReference type="EMBL" id="JAC75863.1"/>
    </source>
</evidence>
<reference evidence="2" key="1">
    <citation type="submission" date="2014-05" db="EMBL/GenBank/DDBJ databases">
        <title>The transcriptome of the halophilic microalga Tetraselmis sp. GSL018 isolated from the Great Salt Lake, Utah.</title>
        <authorList>
            <person name="Jinkerson R.E."/>
            <person name="D'Adamo S."/>
            <person name="Posewitz M.C."/>
        </authorList>
    </citation>
    <scope>NUCLEOTIDE SEQUENCE</scope>
    <source>
        <strain evidence="2">GSL018</strain>
    </source>
</reference>
<dbReference type="AlphaFoldDB" id="A0A061RV56"/>
<organism evidence="2">
    <name type="scientific">Tetraselmis sp. GSL018</name>
    <dbReference type="NCBI Taxonomy" id="582737"/>
    <lineage>
        <taxon>Eukaryota</taxon>
        <taxon>Viridiplantae</taxon>
        <taxon>Chlorophyta</taxon>
        <taxon>core chlorophytes</taxon>
        <taxon>Chlorodendrophyceae</taxon>
        <taxon>Chlorodendrales</taxon>
        <taxon>Chlorodendraceae</taxon>
        <taxon>Tetraselmis</taxon>
    </lineage>
</organism>
<feature type="non-terminal residue" evidence="2">
    <location>
        <position position="113"/>
    </location>
</feature>
<dbReference type="EMBL" id="GBEZ01009750">
    <property type="protein sequence ID" value="JAC75863.1"/>
    <property type="molecule type" value="Transcribed_RNA"/>
</dbReference>
<protein>
    <submittedName>
        <fullName evidence="2">Uncharacterized protein</fullName>
    </submittedName>
</protein>
<feature type="region of interest" description="Disordered" evidence="1">
    <location>
        <begin position="1"/>
        <end position="62"/>
    </location>
</feature>
<name>A0A061RV56_9CHLO</name>
<sequence>PRALTWASQFSPVDSHPASRDHQPRMLPDLRPGHLPPHPPPKSYLRRGPSPPRSITEMPGRAKAAQAKSLRLVVSVFRPTRNPIPSPEAQWEQCPEQRGLQMEMIRLTMAVQQ</sequence>
<feature type="compositionally biased region" description="Polar residues" evidence="1">
    <location>
        <begin position="1"/>
        <end position="12"/>
    </location>
</feature>
<gene>
    <name evidence="2" type="ORF">TSPGSL018_21875</name>
</gene>
<accession>A0A061RV56</accession>
<evidence type="ECO:0000256" key="1">
    <source>
        <dbReference type="SAM" id="MobiDB-lite"/>
    </source>
</evidence>
<proteinExistence type="predicted"/>